<comment type="caution">
    <text evidence="2">The sequence shown here is derived from an EMBL/GenBank/DDBJ whole genome shotgun (WGS) entry which is preliminary data.</text>
</comment>
<dbReference type="SUPFAM" id="SSF50969">
    <property type="entry name" value="YVTN repeat-like/Quinoprotein amine dehydrogenase"/>
    <property type="match status" value="1"/>
</dbReference>
<organism evidence="2 3">
    <name type="scientific">Effrenium voratum</name>
    <dbReference type="NCBI Taxonomy" id="2562239"/>
    <lineage>
        <taxon>Eukaryota</taxon>
        <taxon>Sar</taxon>
        <taxon>Alveolata</taxon>
        <taxon>Dinophyceae</taxon>
        <taxon>Suessiales</taxon>
        <taxon>Symbiodiniaceae</taxon>
        <taxon>Effrenium</taxon>
    </lineage>
</organism>
<feature type="region of interest" description="Disordered" evidence="1">
    <location>
        <begin position="1"/>
        <end position="32"/>
    </location>
</feature>
<dbReference type="Gene3D" id="2.130.10.10">
    <property type="entry name" value="YVTN repeat-like/Quinoprotein amine dehydrogenase"/>
    <property type="match status" value="1"/>
</dbReference>
<dbReference type="AlphaFoldDB" id="A0AA36NEJ1"/>
<evidence type="ECO:0000313" key="2">
    <source>
        <dbReference type="EMBL" id="CAJ1404167.1"/>
    </source>
</evidence>
<dbReference type="EMBL" id="CAUJNA010003527">
    <property type="protein sequence ID" value="CAJ1404167.1"/>
    <property type="molecule type" value="Genomic_DNA"/>
</dbReference>
<protein>
    <recommendedName>
        <fullName evidence="4">WD40 repeat domain-containing protein</fullName>
    </recommendedName>
</protein>
<sequence length="279" mass="29564">MASDSHGPAEASASDASVFRTPELHGSPHNGACETLRLSEDGRRLWTSGADGRLACSELTPAAEAEAAPPALTRLWAQKISHGLGAALCAVAPGGERLALAEETTAGFQVWVHQLEPTGRLKPKPASAGRFTLQVRHLQWHPTLPYLCISTDDGKVDVWWDGEARGRRPLCRGSGDGAALCAALDAAPFAAARVAAAFASGQLAVFSVEDAKEMHSGRDAVKKPDPASAWLFPAWRRWDAEGEEIGPLSELKGGHRFSTTLAAWRGRPTATAPVSRPGR</sequence>
<gene>
    <name evidence="2" type="ORF">EVOR1521_LOCUS26679</name>
</gene>
<dbReference type="InterPro" id="IPR015943">
    <property type="entry name" value="WD40/YVTN_repeat-like_dom_sf"/>
</dbReference>
<keyword evidence="3" id="KW-1185">Reference proteome</keyword>
<dbReference type="Proteomes" id="UP001178507">
    <property type="component" value="Unassembled WGS sequence"/>
</dbReference>
<proteinExistence type="predicted"/>
<name>A0AA36NEJ1_9DINO</name>
<evidence type="ECO:0008006" key="4">
    <source>
        <dbReference type="Google" id="ProtNLM"/>
    </source>
</evidence>
<evidence type="ECO:0000313" key="3">
    <source>
        <dbReference type="Proteomes" id="UP001178507"/>
    </source>
</evidence>
<reference evidence="2" key="1">
    <citation type="submission" date="2023-08" db="EMBL/GenBank/DDBJ databases">
        <authorList>
            <person name="Chen Y."/>
            <person name="Shah S."/>
            <person name="Dougan E. K."/>
            <person name="Thang M."/>
            <person name="Chan C."/>
        </authorList>
    </citation>
    <scope>NUCLEOTIDE SEQUENCE</scope>
</reference>
<accession>A0AA36NEJ1</accession>
<dbReference type="InterPro" id="IPR011044">
    <property type="entry name" value="Quino_amine_DH_bsu"/>
</dbReference>
<evidence type="ECO:0000256" key="1">
    <source>
        <dbReference type="SAM" id="MobiDB-lite"/>
    </source>
</evidence>